<dbReference type="GO" id="GO:0055129">
    <property type="term" value="P:L-proline biosynthetic process"/>
    <property type="evidence" value="ECO:0007669"/>
    <property type="project" value="UniProtKB-UniRule"/>
</dbReference>
<dbReference type="InterPro" id="IPR028939">
    <property type="entry name" value="P5C_Rdtase_cat_N"/>
</dbReference>
<dbReference type="InterPro" id="IPR036291">
    <property type="entry name" value="NAD(P)-bd_dom_sf"/>
</dbReference>
<dbReference type="eggNOG" id="COG0345">
    <property type="taxonomic scope" value="Bacteria"/>
</dbReference>
<evidence type="ECO:0000256" key="4">
    <source>
        <dbReference type="HAMAP-Rule" id="MF_01925"/>
    </source>
</evidence>
<dbReference type="InterPro" id="IPR008927">
    <property type="entry name" value="6-PGluconate_DH-like_C_sf"/>
</dbReference>
<comment type="catalytic activity">
    <reaction evidence="4">
        <text>L-proline + NADP(+) = (S)-1-pyrroline-5-carboxylate + NADPH + 2 H(+)</text>
        <dbReference type="Rhea" id="RHEA:14109"/>
        <dbReference type="ChEBI" id="CHEBI:15378"/>
        <dbReference type="ChEBI" id="CHEBI:17388"/>
        <dbReference type="ChEBI" id="CHEBI:57783"/>
        <dbReference type="ChEBI" id="CHEBI:58349"/>
        <dbReference type="ChEBI" id="CHEBI:60039"/>
        <dbReference type="EC" id="1.5.1.2"/>
    </reaction>
</comment>
<evidence type="ECO:0000313" key="10">
    <source>
        <dbReference type="Proteomes" id="UP000030341"/>
    </source>
</evidence>
<dbReference type="InterPro" id="IPR000304">
    <property type="entry name" value="Pyrroline-COOH_reductase"/>
</dbReference>
<dbReference type="AlphaFoldDB" id="A0A0A7EJA9"/>
<feature type="domain" description="Pyrroline-5-carboxylate reductase dimerisation" evidence="8">
    <location>
        <begin position="164"/>
        <end position="269"/>
    </location>
</feature>
<comment type="similarity">
    <text evidence="1 4">Belongs to the pyrroline-5-carboxylate reductase family.</text>
</comment>
<dbReference type="Gene3D" id="3.40.50.720">
    <property type="entry name" value="NAD(P)-binding Rossmann-like Domain"/>
    <property type="match status" value="1"/>
</dbReference>
<keyword evidence="4" id="KW-0963">Cytoplasm</keyword>
<dbReference type="SUPFAM" id="SSF48179">
    <property type="entry name" value="6-phosphogluconate dehydrogenase C-terminal domain-like"/>
    <property type="match status" value="1"/>
</dbReference>
<evidence type="ECO:0000259" key="7">
    <source>
        <dbReference type="Pfam" id="PF03807"/>
    </source>
</evidence>
<dbReference type="NCBIfam" id="TIGR00112">
    <property type="entry name" value="proC"/>
    <property type="match status" value="1"/>
</dbReference>
<dbReference type="InterPro" id="IPR029036">
    <property type="entry name" value="P5CR_dimer"/>
</dbReference>
<dbReference type="GO" id="GO:0004735">
    <property type="term" value="F:pyrroline-5-carboxylate reductase activity"/>
    <property type="evidence" value="ECO:0007669"/>
    <property type="project" value="UniProtKB-UniRule"/>
</dbReference>
<evidence type="ECO:0000256" key="2">
    <source>
        <dbReference type="ARBA" id="ARBA00022857"/>
    </source>
</evidence>
<dbReference type="UniPathway" id="UPA00098">
    <property type="reaction ID" value="UER00361"/>
</dbReference>
<evidence type="ECO:0000256" key="6">
    <source>
        <dbReference type="PIRSR" id="PIRSR000193-1"/>
    </source>
</evidence>
<proteinExistence type="inferred from homology"/>
<dbReference type="PANTHER" id="PTHR11645:SF0">
    <property type="entry name" value="PYRROLINE-5-CARBOXYLATE REDUCTASE 3"/>
    <property type="match status" value="1"/>
</dbReference>
<dbReference type="OrthoDB" id="9805754at2"/>
<evidence type="ECO:0000256" key="5">
    <source>
        <dbReference type="NCBIfam" id="TIGR00112"/>
    </source>
</evidence>
<organism evidence="9 10">
    <name type="scientific">Pseudoalteromonas piratica</name>
    <dbReference type="NCBI Taxonomy" id="1348114"/>
    <lineage>
        <taxon>Bacteria</taxon>
        <taxon>Pseudomonadati</taxon>
        <taxon>Pseudomonadota</taxon>
        <taxon>Gammaproteobacteria</taxon>
        <taxon>Alteromonadales</taxon>
        <taxon>Pseudoalteromonadaceae</taxon>
        <taxon>Pseudoalteromonas</taxon>
    </lineage>
</organism>
<dbReference type="PANTHER" id="PTHR11645">
    <property type="entry name" value="PYRROLINE-5-CARBOXYLATE REDUCTASE"/>
    <property type="match status" value="1"/>
</dbReference>
<protein>
    <recommendedName>
        <fullName evidence="4 5">Pyrroline-5-carboxylate reductase</fullName>
        <shortName evidence="4">P5C reductase</shortName>
        <shortName evidence="4">P5CR</shortName>
        <ecNumber evidence="4 5">1.5.1.2</ecNumber>
    </recommendedName>
    <alternativeName>
        <fullName evidence="4">PCA reductase</fullName>
    </alternativeName>
</protein>
<keyword evidence="3 4" id="KW-0560">Oxidoreductase</keyword>
<feature type="domain" description="Pyrroline-5-carboxylate reductase catalytic N-terminal" evidence="7">
    <location>
        <begin position="5"/>
        <end position="101"/>
    </location>
</feature>
<comment type="pathway">
    <text evidence="4">Amino-acid biosynthesis; L-proline biosynthesis; L-proline from L-glutamate 5-semialdehyde: step 1/1.</text>
</comment>
<dbReference type="GO" id="GO:0005737">
    <property type="term" value="C:cytoplasm"/>
    <property type="evidence" value="ECO:0007669"/>
    <property type="project" value="UniProtKB-SubCell"/>
</dbReference>
<evidence type="ECO:0000256" key="3">
    <source>
        <dbReference type="ARBA" id="ARBA00023002"/>
    </source>
</evidence>
<keyword evidence="4" id="KW-0028">Amino-acid biosynthesis</keyword>
<evidence type="ECO:0000259" key="8">
    <source>
        <dbReference type="Pfam" id="PF14748"/>
    </source>
</evidence>
<comment type="function">
    <text evidence="4">Catalyzes the reduction of 1-pyrroline-5-carboxylate (PCA) to L-proline.</text>
</comment>
<evidence type="ECO:0000313" key="9">
    <source>
        <dbReference type="EMBL" id="AIY66062.1"/>
    </source>
</evidence>
<dbReference type="Proteomes" id="UP000030341">
    <property type="component" value="Chromosome 1"/>
</dbReference>
<name>A0A0A7EJA9_9GAMM</name>
<dbReference type="Pfam" id="PF14748">
    <property type="entry name" value="P5CR_dimer"/>
    <property type="match status" value="1"/>
</dbReference>
<keyword evidence="2 4" id="KW-0521">NADP</keyword>
<reference evidence="9 10" key="1">
    <citation type="submission" date="2014-11" db="EMBL/GenBank/DDBJ databases">
        <title>Complete Genome Sequence of Pseudoalteromonas sp. Strain OCN003 Isolated from Kaneohe Bay, Oahu, Hawaii.</title>
        <authorList>
            <person name="Beurmann S."/>
            <person name="Videau P."/>
            <person name="Ushijima B."/>
            <person name="Smith A.M."/>
            <person name="Aeby G.S."/>
            <person name="Callahan S.M."/>
            <person name="Belcaid M."/>
        </authorList>
    </citation>
    <scope>NUCLEOTIDE SEQUENCE [LARGE SCALE GENOMIC DNA]</scope>
    <source>
        <strain evidence="9 10">OCN003</strain>
    </source>
</reference>
<keyword evidence="10" id="KW-1185">Reference proteome</keyword>
<comment type="subcellular location">
    <subcellularLocation>
        <location evidence="4">Cytoplasm</location>
    </subcellularLocation>
</comment>
<dbReference type="PIRSF" id="PIRSF000193">
    <property type="entry name" value="Pyrrol-5-carb_rd"/>
    <property type="match status" value="1"/>
</dbReference>
<feature type="binding site" evidence="6">
    <location>
        <position position="57"/>
    </location>
    <ligand>
        <name>NADPH</name>
        <dbReference type="ChEBI" id="CHEBI:57783"/>
    </ligand>
</feature>
<dbReference type="Gene3D" id="1.10.3730.10">
    <property type="entry name" value="ProC C-terminal domain-like"/>
    <property type="match status" value="1"/>
</dbReference>
<feature type="binding site" evidence="6">
    <location>
        <begin position="9"/>
        <end position="14"/>
    </location>
    <ligand>
        <name>NADP(+)</name>
        <dbReference type="ChEBI" id="CHEBI:58349"/>
    </ligand>
</feature>
<dbReference type="HOGENOM" id="CLU_042344_0_1_6"/>
<keyword evidence="4" id="KW-0641">Proline biosynthesis</keyword>
<dbReference type="EMBL" id="CP009888">
    <property type="protein sequence ID" value="AIY66062.1"/>
    <property type="molecule type" value="Genomic_DNA"/>
</dbReference>
<dbReference type="FunFam" id="1.10.3730.10:FF:000001">
    <property type="entry name" value="Pyrroline-5-carboxylate reductase"/>
    <property type="match status" value="1"/>
</dbReference>
<dbReference type="STRING" id="1348114.OM33_13770"/>
<dbReference type="EC" id="1.5.1.2" evidence="4 5"/>
<dbReference type="Pfam" id="PF03807">
    <property type="entry name" value="F420_oxidored"/>
    <property type="match status" value="1"/>
</dbReference>
<dbReference type="HAMAP" id="MF_01925">
    <property type="entry name" value="P5C_reductase"/>
    <property type="match status" value="1"/>
</dbReference>
<sequence length="273" mass="29351">MSQKTIAFIGTGNMSYAIIGGLVNSGFSPNHIIATNRNAEKLAKVGDDFGIQVTSDNIQAINQADYVVLSVKPQMMEALCQTIKESGIAYKDKVFISVAAGIKVARLQEMLDHPVKMIRCMPNTPSLQGKGVSGLFSNNTNEQEKQFATEVFSATGIVSWLETEDQINDIIAVTGSSPAYVFLFLEAIEQKAIELGFDAEQARQLVQQVAVGASDMVAKSPDLSISQLRANVTSKGGTTAAAIAHLEQQNLTQTVADAMDACIARAQQMELEF</sequence>
<accession>A0A0A7EJA9</accession>
<dbReference type="RefSeq" id="WP_038642523.1">
    <property type="nucleotide sequence ID" value="NZ_CP009888.1"/>
</dbReference>
<evidence type="ECO:0000256" key="1">
    <source>
        <dbReference type="ARBA" id="ARBA00005525"/>
    </source>
</evidence>
<comment type="catalytic activity">
    <reaction evidence="4">
        <text>L-proline + NAD(+) = (S)-1-pyrroline-5-carboxylate + NADH + 2 H(+)</text>
        <dbReference type="Rhea" id="RHEA:14105"/>
        <dbReference type="ChEBI" id="CHEBI:15378"/>
        <dbReference type="ChEBI" id="CHEBI:17388"/>
        <dbReference type="ChEBI" id="CHEBI:57540"/>
        <dbReference type="ChEBI" id="CHEBI:57945"/>
        <dbReference type="ChEBI" id="CHEBI:60039"/>
        <dbReference type="EC" id="1.5.1.2"/>
    </reaction>
</comment>
<gene>
    <name evidence="4" type="primary">proC</name>
    <name evidence="9" type="ORF">OM33_13770</name>
</gene>
<dbReference type="KEGG" id="pseo:OM33_13770"/>
<dbReference type="SUPFAM" id="SSF51735">
    <property type="entry name" value="NAD(P)-binding Rossmann-fold domains"/>
    <property type="match status" value="1"/>
</dbReference>